<proteinExistence type="predicted"/>
<keyword evidence="5" id="KW-1185">Reference proteome</keyword>
<keyword evidence="3" id="KW-0732">Signal</keyword>
<dbReference type="GeneID" id="9526060"/>
<dbReference type="RefSeq" id="XP_003015779.1">
    <property type="nucleotide sequence ID" value="XM_003015733.1"/>
</dbReference>
<reference evidence="5" key="1">
    <citation type="journal article" date="2011" name="Genome Biol.">
        <title>Comparative and functional genomics provide insights into the pathogenicity of dermatophytic fungi.</title>
        <authorList>
            <person name="Burmester A."/>
            <person name="Shelest E."/>
            <person name="Gloeckner G."/>
            <person name="Heddergott C."/>
            <person name="Schindler S."/>
            <person name="Staib P."/>
            <person name="Heidel A."/>
            <person name="Felder M."/>
            <person name="Petzold A."/>
            <person name="Szafranski K."/>
            <person name="Feuermann M."/>
            <person name="Pedruzzi I."/>
            <person name="Priebe S."/>
            <person name="Groth M."/>
            <person name="Winkler R."/>
            <person name="Li W."/>
            <person name="Kniemeyer O."/>
            <person name="Schroeckh V."/>
            <person name="Hertweck C."/>
            <person name="Hube B."/>
            <person name="White T.C."/>
            <person name="Platzer M."/>
            <person name="Guthke R."/>
            <person name="Heitman J."/>
            <person name="Woestemeyer J."/>
            <person name="Zipfel P.F."/>
            <person name="Monod M."/>
            <person name="Brakhage A.A."/>
        </authorList>
    </citation>
    <scope>NUCLEOTIDE SEQUENCE [LARGE SCALE GENOMIC DNA]</scope>
    <source>
        <strain evidence="5">ATCC MYA-4681 / CBS 112371</strain>
    </source>
</reference>
<keyword evidence="2" id="KW-0812">Transmembrane</keyword>
<evidence type="ECO:0000313" key="5">
    <source>
        <dbReference type="Proteomes" id="UP000008866"/>
    </source>
</evidence>
<evidence type="ECO:0008006" key="6">
    <source>
        <dbReference type="Google" id="ProtNLM"/>
    </source>
</evidence>
<feature type="region of interest" description="Disordered" evidence="1">
    <location>
        <begin position="147"/>
        <end position="177"/>
    </location>
</feature>
<organism evidence="4 5">
    <name type="scientific">Arthroderma benhamiae (strain ATCC MYA-4681 / CBS 112371)</name>
    <name type="common">Trichophyton mentagrophytes</name>
    <dbReference type="NCBI Taxonomy" id="663331"/>
    <lineage>
        <taxon>Eukaryota</taxon>
        <taxon>Fungi</taxon>
        <taxon>Dikarya</taxon>
        <taxon>Ascomycota</taxon>
        <taxon>Pezizomycotina</taxon>
        <taxon>Eurotiomycetes</taxon>
        <taxon>Eurotiomycetidae</taxon>
        <taxon>Onygenales</taxon>
        <taxon>Arthrodermataceae</taxon>
        <taxon>Trichophyton</taxon>
    </lineage>
</organism>
<evidence type="ECO:0000256" key="2">
    <source>
        <dbReference type="SAM" id="Phobius"/>
    </source>
</evidence>
<dbReference type="HOGENOM" id="CLU_924300_0_0_1"/>
<protein>
    <recommendedName>
        <fullName evidence="6">Transmembrane protein</fullName>
    </recommendedName>
</protein>
<gene>
    <name evidence="4" type="ORF">ARB_06090</name>
</gene>
<comment type="caution">
    <text evidence="4">The sequence shown here is derived from an EMBL/GenBank/DDBJ whole genome shotgun (WGS) entry which is preliminary data.</text>
</comment>
<evidence type="ECO:0000256" key="3">
    <source>
        <dbReference type="SAM" id="SignalP"/>
    </source>
</evidence>
<feature type="compositionally biased region" description="Low complexity" evidence="1">
    <location>
        <begin position="147"/>
        <end position="165"/>
    </location>
</feature>
<sequence>MAGSRHDSRPRPSHDRAGLMRLSPSLLLLLLLVLSTLRSVLSHCTSTLTRSSPSALPLCLSSVFSQTASVRLISISISISITIIITVAVVSSSSSSSSLSFCVVRGPEVDLLRPPTATSPEAPSQTRSTFLELSLRRLSFRNFNLSSTSTQRSTTSPAAASSSRPVLDAVSLPAQRPPSSRSRLLLAVLPPGARLTASLGVLALAAGLFSAAHCVASTCILLRPPLSLSLYACSWAAENPPLPVVLRLLLSCCRLGWLSRLESPAAYTPLKEDGRPFALPDIPPLPKPSLFLRVLSPSTVY</sequence>
<name>D4APC3_ARTBC</name>
<dbReference type="EMBL" id="ABSU01000004">
    <property type="protein sequence ID" value="EFE35134.1"/>
    <property type="molecule type" value="Genomic_DNA"/>
</dbReference>
<keyword evidence="2" id="KW-0472">Membrane</keyword>
<feature type="signal peptide" evidence="3">
    <location>
        <begin position="1"/>
        <end position="42"/>
    </location>
</feature>
<keyword evidence="2" id="KW-1133">Transmembrane helix</keyword>
<evidence type="ECO:0000256" key="1">
    <source>
        <dbReference type="SAM" id="MobiDB-lite"/>
    </source>
</evidence>
<evidence type="ECO:0000313" key="4">
    <source>
        <dbReference type="EMBL" id="EFE35134.1"/>
    </source>
</evidence>
<dbReference type="AlphaFoldDB" id="D4APC3"/>
<dbReference type="KEGG" id="abe:ARB_06090"/>
<feature type="transmembrane region" description="Helical" evidence="2">
    <location>
        <begin position="68"/>
        <end position="90"/>
    </location>
</feature>
<dbReference type="Proteomes" id="UP000008866">
    <property type="component" value="Unassembled WGS sequence"/>
</dbReference>
<accession>D4APC3</accession>
<feature type="chain" id="PRO_5003053558" description="Transmembrane protein" evidence="3">
    <location>
        <begin position="43"/>
        <end position="301"/>
    </location>
</feature>